<comment type="subcellular location">
    <subcellularLocation>
        <location evidence="1">Endoplasmic reticulum membrane</location>
        <topology evidence="1">Single-pass type IV membrane protein</topology>
    </subcellularLocation>
</comment>
<accession>A0A0D2KGF1</accession>
<dbReference type="Proteomes" id="UP000054270">
    <property type="component" value="Unassembled WGS sequence"/>
</dbReference>
<gene>
    <name evidence="12" type="ORF">HYPSUDRAFT_49770</name>
</gene>
<evidence type="ECO:0000256" key="6">
    <source>
        <dbReference type="ARBA" id="ARBA00022892"/>
    </source>
</evidence>
<comment type="similarity">
    <text evidence="2">Belongs to the USE1 family.</text>
</comment>
<keyword evidence="8 11" id="KW-1133">Transmembrane helix</keyword>
<evidence type="ECO:0000313" key="12">
    <source>
        <dbReference type="EMBL" id="KJA13587.1"/>
    </source>
</evidence>
<evidence type="ECO:0000256" key="9">
    <source>
        <dbReference type="ARBA" id="ARBA00023136"/>
    </source>
</evidence>
<evidence type="ECO:0000256" key="11">
    <source>
        <dbReference type="SAM" id="Phobius"/>
    </source>
</evidence>
<feature type="region of interest" description="Disordered" evidence="10">
    <location>
        <begin position="97"/>
        <end position="143"/>
    </location>
</feature>
<dbReference type="Pfam" id="PF09753">
    <property type="entry name" value="Use1"/>
    <property type="match status" value="1"/>
</dbReference>
<dbReference type="CDD" id="cd15860">
    <property type="entry name" value="SNARE_USE1"/>
    <property type="match status" value="1"/>
</dbReference>
<evidence type="ECO:0000256" key="5">
    <source>
        <dbReference type="ARBA" id="ARBA00022824"/>
    </source>
</evidence>
<dbReference type="GO" id="GO:0015031">
    <property type="term" value="P:protein transport"/>
    <property type="evidence" value="ECO:0007669"/>
    <property type="project" value="UniProtKB-KW"/>
</dbReference>
<evidence type="ECO:0000256" key="7">
    <source>
        <dbReference type="ARBA" id="ARBA00022927"/>
    </source>
</evidence>
<evidence type="ECO:0000256" key="8">
    <source>
        <dbReference type="ARBA" id="ARBA00022989"/>
    </source>
</evidence>
<dbReference type="GO" id="GO:0005789">
    <property type="term" value="C:endoplasmic reticulum membrane"/>
    <property type="evidence" value="ECO:0007669"/>
    <property type="project" value="UniProtKB-SubCell"/>
</dbReference>
<keyword evidence="4 11" id="KW-0812">Transmembrane</keyword>
<dbReference type="OrthoDB" id="4506189at2759"/>
<dbReference type="GO" id="GO:0005484">
    <property type="term" value="F:SNAP receptor activity"/>
    <property type="evidence" value="ECO:0007669"/>
    <property type="project" value="TreeGrafter"/>
</dbReference>
<feature type="compositionally biased region" description="Pro residues" evidence="10">
    <location>
        <begin position="108"/>
        <end position="121"/>
    </location>
</feature>
<evidence type="ECO:0000256" key="1">
    <source>
        <dbReference type="ARBA" id="ARBA00004163"/>
    </source>
</evidence>
<dbReference type="PANTHER" id="PTHR13050:SF7">
    <property type="entry name" value="VESICLE TRANSPORT PROTEIN USE1"/>
    <property type="match status" value="1"/>
</dbReference>
<dbReference type="EMBL" id="KN817728">
    <property type="protein sequence ID" value="KJA13587.1"/>
    <property type="molecule type" value="Genomic_DNA"/>
</dbReference>
<dbReference type="InterPro" id="IPR019150">
    <property type="entry name" value="Vesicle_transport_protein_Use1"/>
</dbReference>
<dbReference type="OMA" id="NATHFSD"/>
<evidence type="ECO:0000256" key="10">
    <source>
        <dbReference type="SAM" id="MobiDB-lite"/>
    </source>
</evidence>
<evidence type="ECO:0000313" key="13">
    <source>
        <dbReference type="Proteomes" id="UP000054270"/>
    </source>
</evidence>
<reference evidence="13" key="1">
    <citation type="submission" date="2014-04" db="EMBL/GenBank/DDBJ databases">
        <title>Evolutionary Origins and Diversification of the Mycorrhizal Mutualists.</title>
        <authorList>
            <consortium name="DOE Joint Genome Institute"/>
            <consortium name="Mycorrhizal Genomics Consortium"/>
            <person name="Kohler A."/>
            <person name="Kuo A."/>
            <person name="Nagy L.G."/>
            <person name="Floudas D."/>
            <person name="Copeland A."/>
            <person name="Barry K.W."/>
            <person name="Cichocki N."/>
            <person name="Veneault-Fourrey C."/>
            <person name="LaButti K."/>
            <person name="Lindquist E.A."/>
            <person name="Lipzen A."/>
            <person name="Lundell T."/>
            <person name="Morin E."/>
            <person name="Murat C."/>
            <person name="Riley R."/>
            <person name="Ohm R."/>
            <person name="Sun H."/>
            <person name="Tunlid A."/>
            <person name="Henrissat B."/>
            <person name="Grigoriev I.V."/>
            <person name="Hibbett D.S."/>
            <person name="Martin F."/>
        </authorList>
    </citation>
    <scope>NUCLEOTIDE SEQUENCE [LARGE SCALE GENOMIC DNA]</scope>
    <source>
        <strain evidence="13">FD-334 SS-4</strain>
    </source>
</reference>
<sequence>MDYENTIQHDEINLVRLVRRIEKSAAKEDDWKPRAAEPKEQICLRAQKSLQNVKYARRLLKNIEADEFEAPSTRITYLNGIKIKLDRAEAFLKEVELSSKPESRRPSPILPTLPIPEPPRLPSSTLEVSPQASHEHSIGTLASSEPIEKSLSPRISTQGLFISPPDLEEFSPTLITSTLPSLLPSNPAETATASGFARNFGAVPTARGQTSTAIQEELTSQLELMAKQLKRNAMHFSNSLEKDKAVVEDAQGKLEVNHDVMQKERLRLRDHSGKSRGTTCMVLGIILLVLVVFMLMVSFIRFS</sequence>
<dbReference type="GO" id="GO:0031201">
    <property type="term" value="C:SNARE complex"/>
    <property type="evidence" value="ECO:0007669"/>
    <property type="project" value="TreeGrafter"/>
</dbReference>
<evidence type="ECO:0000256" key="4">
    <source>
        <dbReference type="ARBA" id="ARBA00022692"/>
    </source>
</evidence>
<evidence type="ECO:0000256" key="2">
    <source>
        <dbReference type="ARBA" id="ARBA00007891"/>
    </source>
</evidence>
<keyword evidence="5" id="KW-0256">Endoplasmic reticulum</keyword>
<protein>
    <submittedName>
        <fullName evidence="12">Uncharacterized protein</fullName>
    </submittedName>
</protein>
<name>A0A0D2KGF1_HYPSF</name>
<keyword evidence="6" id="KW-0931">ER-Golgi transport</keyword>
<evidence type="ECO:0000256" key="3">
    <source>
        <dbReference type="ARBA" id="ARBA00022448"/>
    </source>
</evidence>
<feature type="transmembrane region" description="Helical" evidence="11">
    <location>
        <begin position="281"/>
        <end position="300"/>
    </location>
</feature>
<keyword evidence="13" id="KW-1185">Reference proteome</keyword>
<organism evidence="12 13">
    <name type="scientific">Hypholoma sublateritium (strain FD-334 SS-4)</name>
    <dbReference type="NCBI Taxonomy" id="945553"/>
    <lineage>
        <taxon>Eukaryota</taxon>
        <taxon>Fungi</taxon>
        <taxon>Dikarya</taxon>
        <taxon>Basidiomycota</taxon>
        <taxon>Agaricomycotina</taxon>
        <taxon>Agaricomycetes</taxon>
        <taxon>Agaricomycetidae</taxon>
        <taxon>Agaricales</taxon>
        <taxon>Agaricineae</taxon>
        <taxon>Strophariaceae</taxon>
        <taxon>Hypholoma</taxon>
    </lineage>
</organism>
<keyword evidence="3" id="KW-0813">Transport</keyword>
<dbReference type="PANTHER" id="PTHR13050">
    <property type="entry name" value="USE1-LIKE PROTEIN"/>
    <property type="match status" value="1"/>
</dbReference>
<dbReference type="STRING" id="945553.A0A0D2KGF1"/>
<proteinExistence type="inferred from homology"/>
<keyword evidence="9 11" id="KW-0472">Membrane</keyword>
<dbReference type="AlphaFoldDB" id="A0A0D2KGF1"/>
<dbReference type="GO" id="GO:0006890">
    <property type="term" value="P:retrograde vesicle-mediated transport, Golgi to endoplasmic reticulum"/>
    <property type="evidence" value="ECO:0007669"/>
    <property type="project" value="TreeGrafter"/>
</dbReference>
<keyword evidence="7" id="KW-0653">Protein transport</keyword>